<dbReference type="OrthoDB" id="4546060at2"/>
<feature type="transmembrane region" description="Helical" evidence="1">
    <location>
        <begin position="142"/>
        <end position="163"/>
    </location>
</feature>
<dbReference type="Pfam" id="PF20182">
    <property type="entry name" value="DUF6545"/>
    <property type="match status" value="1"/>
</dbReference>
<name>A0A1A2SRY3_MYCNT</name>
<dbReference type="Proteomes" id="UP000092389">
    <property type="component" value="Unassembled WGS sequence"/>
</dbReference>
<gene>
    <name evidence="3" type="ORF">A5683_00845</name>
</gene>
<dbReference type="AlphaFoldDB" id="A0A1A2SRY3"/>
<feature type="transmembrane region" description="Helical" evidence="1">
    <location>
        <begin position="105"/>
        <end position="122"/>
    </location>
</feature>
<feature type="domain" description="DUF6545" evidence="2">
    <location>
        <begin position="248"/>
        <end position="380"/>
    </location>
</feature>
<evidence type="ECO:0000313" key="3">
    <source>
        <dbReference type="EMBL" id="OBH66865.1"/>
    </source>
</evidence>
<accession>A0A1A2SRY3</accession>
<dbReference type="InterPro" id="IPR046675">
    <property type="entry name" value="DUF6545"/>
</dbReference>
<feature type="transmembrane region" description="Helical" evidence="1">
    <location>
        <begin position="6"/>
        <end position="25"/>
    </location>
</feature>
<feature type="transmembrane region" description="Helical" evidence="1">
    <location>
        <begin position="70"/>
        <end position="93"/>
    </location>
</feature>
<keyword evidence="1" id="KW-0812">Transmembrane</keyword>
<dbReference type="EMBL" id="LZJU01000193">
    <property type="protein sequence ID" value="OBH66865.1"/>
    <property type="molecule type" value="Genomic_DNA"/>
</dbReference>
<evidence type="ECO:0000256" key="1">
    <source>
        <dbReference type="SAM" id="Phobius"/>
    </source>
</evidence>
<evidence type="ECO:0000313" key="4">
    <source>
        <dbReference type="Proteomes" id="UP000092389"/>
    </source>
</evidence>
<feature type="transmembrane region" description="Helical" evidence="1">
    <location>
        <begin position="32"/>
        <end position="50"/>
    </location>
</feature>
<reference evidence="3 4" key="1">
    <citation type="submission" date="2016-06" db="EMBL/GenBank/DDBJ databases">
        <authorList>
            <person name="Kjaerup R.B."/>
            <person name="Dalgaard T.S."/>
            <person name="Juul-Madsen H.R."/>
        </authorList>
    </citation>
    <scope>NUCLEOTIDE SEQUENCE [LARGE SCALE GENOMIC DNA]</scope>
    <source>
        <strain evidence="3 4">E152</strain>
    </source>
</reference>
<keyword evidence="1" id="KW-1133">Transmembrane helix</keyword>
<dbReference type="RefSeq" id="WP_067914106.1">
    <property type="nucleotide sequence ID" value="NZ_LZJP01000121.1"/>
</dbReference>
<evidence type="ECO:0000259" key="2">
    <source>
        <dbReference type="Pfam" id="PF20182"/>
    </source>
</evidence>
<feature type="transmembrane region" description="Helical" evidence="1">
    <location>
        <begin position="175"/>
        <end position="201"/>
    </location>
</feature>
<comment type="caution">
    <text evidence="3">The sequence shown here is derived from an EMBL/GenBank/DDBJ whole genome shotgun (WGS) entry which is preliminary data.</text>
</comment>
<organism evidence="3 4">
    <name type="scientific">Mycobacterium mantenii</name>
    <dbReference type="NCBI Taxonomy" id="560555"/>
    <lineage>
        <taxon>Bacteria</taxon>
        <taxon>Bacillati</taxon>
        <taxon>Actinomycetota</taxon>
        <taxon>Actinomycetes</taxon>
        <taxon>Mycobacteriales</taxon>
        <taxon>Mycobacteriaceae</taxon>
        <taxon>Mycobacterium</taxon>
        <taxon>Mycobacterium avium complex (MAC)</taxon>
    </lineage>
</organism>
<feature type="transmembrane region" description="Helical" evidence="1">
    <location>
        <begin position="221"/>
        <end position="238"/>
    </location>
</feature>
<sequence length="405" mass="45001">MTSTIPGVVAWPVITIMVILLAARFRWCRANLYQTYLNSVMAWLLLAQLLREHRVEAVLSRSALMTVTAAQQLSCVAMILACAEFIGFTMLWNRISPEETRRNHRWYRLAAVALSVAFLAAGTRARVAGQTFEASGGWDAVLALSLYLTIIVILVARLLWMFGSELLRATERREMLLAAAGILAVAVTAAACSEALVLAVSDQLGWTHTVEFRHRVHGSEFLWMAVIVYLFGAVPLAVRLHSYLGLDRVSRAWKNLQPLRFSMTVVVPESRFTIEHADRRFQKTTLQLHQTVIEIRDGILQLRHYVRDAPPDALDQFLQAYAVPADERGSATDAFELAHAVRAKAEGVRPETPDRALVVRSRSTSLYEEAADLLALAKWWAPALAATDFDRVIPDGPGMGTSLPA</sequence>
<keyword evidence="1" id="KW-0472">Membrane</keyword>
<proteinExistence type="predicted"/>
<protein>
    <recommendedName>
        <fullName evidence="2">DUF6545 domain-containing protein</fullName>
    </recommendedName>
</protein>